<sequence>MCDCVVYNTPMNTIGVGDPVPFGINSYGSGDRFDTTPGSKSKNKNKKIYSKPPVQHGFNGIKQMPLIVMSSKNKKR</sequence>
<reference evidence="2 3" key="1">
    <citation type="submission" date="2023-11" db="EMBL/GenBank/DDBJ databases">
        <authorList>
            <person name="Cook R."/>
            <person name="Crisci M."/>
            <person name="Pye H."/>
            <person name="Adriaenssens E."/>
            <person name="Santini J."/>
        </authorList>
    </citation>
    <scope>NUCLEOTIDE SEQUENCE [LARGE SCALE GENOMIC DNA]</scope>
    <source>
        <strain evidence="2">Lak_Megaphage_RVC_AP3_GC26</strain>
    </source>
</reference>
<dbReference type="Proteomes" id="UP001348805">
    <property type="component" value="Segment"/>
</dbReference>
<evidence type="ECO:0000313" key="2">
    <source>
        <dbReference type="EMBL" id="WQJ51293.1"/>
    </source>
</evidence>
<accession>A0ABZ0Z2B9</accession>
<organism evidence="2 3">
    <name type="scientific">phage Lak_Megaphage_RVC_AP3_GC26</name>
    <dbReference type="NCBI Taxonomy" id="3109225"/>
    <lineage>
        <taxon>Viruses</taxon>
        <taxon>Duplodnaviria</taxon>
        <taxon>Heunggongvirae</taxon>
        <taxon>Uroviricota</taxon>
        <taxon>Caudoviricetes</taxon>
        <taxon>Caudoviricetes code 15 clade</taxon>
    </lineage>
</organism>
<dbReference type="EMBL" id="OR769219">
    <property type="protein sequence ID" value="WQJ51293.1"/>
    <property type="molecule type" value="Genomic_DNA"/>
</dbReference>
<proteinExistence type="predicted"/>
<evidence type="ECO:0000313" key="3">
    <source>
        <dbReference type="Proteomes" id="UP001348805"/>
    </source>
</evidence>
<keyword evidence="3" id="KW-1185">Reference proteome</keyword>
<feature type="region of interest" description="Disordered" evidence="1">
    <location>
        <begin position="28"/>
        <end position="76"/>
    </location>
</feature>
<name>A0ABZ0Z2B9_9CAUD</name>
<protein>
    <submittedName>
        <fullName evidence="2">Uncharacterized protein</fullName>
    </submittedName>
</protein>
<evidence type="ECO:0000256" key="1">
    <source>
        <dbReference type="SAM" id="MobiDB-lite"/>
    </source>
</evidence>